<name>A0ABT7L5Y9_9BACI</name>
<evidence type="ECO:0000313" key="2">
    <source>
        <dbReference type="Proteomes" id="UP001235343"/>
    </source>
</evidence>
<dbReference type="InterPro" id="IPR015064">
    <property type="entry name" value="Sda"/>
</dbReference>
<dbReference type="RefSeq" id="WP_285932508.1">
    <property type="nucleotide sequence ID" value="NZ_JASTZU010000038.1"/>
</dbReference>
<dbReference type="InterPro" id="IPR036916">
    <property type="entry name" value="Sda_sf"/>
</dbReference>
<dbReference type="EMBL" id="JASTZU010000038">
    <property type="protein sequence ID" value="MDL4841283.1"/>
    <property type="molecule type" value="Genomic_DNA"/>
</dbReference>
<reference evidence="1 2" key="1">
    <citation type="submission" date="2023-06" db="EMBL/GenBank/DDBJ databases">
        <title>Aquibacillus rhizosphaerae LR5S19.</title>
        <authorList>
            <person name="Sun J.-Q."/>
        </authorList>
    </citation>
    <scope>NUCLEOTIDE SEQUENCE [LARGE SCALE GENOMIC DNA]</scope>
    <source>
        <strain evidence="1 2">LR5S19</strain>
    </source>
</reference>
<accession>A0ABT7L5Y9</accession>
<keyword evidence="1" id="KW-0649">Protein kinase inhibitor</keyword>
<dbReference type="Pfam" id="PF08970">
    <property type="entry name" value="Sda"/>
    <property type="match status" value="1"/>
</dbReference>
<gene>
    <name evidence="1" type="primary">sda</name>
    <name evidence="1" type="ORF">QQS35_12605</name>
</gene>
<comment type="caution">
    <text evidence="1">The sequence shown here is derived from an EMBL/GenBank/DDBJ whole genome shotgun (WGS) entry which is preliminary data.</text>
</comment>
<dbReference type="GO" id="GO:0004860">
    <property type="term" value="F:protein kinase inhibitor activity"/>
    <property type="evidence" value="ECO:0007669"/>
    <property type="project" value="UniProtKB-KW"/>
</dbReference>
<protein>
    <submittedName>
        <fullName evidence="1">Sporulation histidine kinase inhibitor Sda</fullName>
    </submittedName>
</protein>
<dbReference type="Proteomes" id="UP001235343">
    <property type="component" value="Unassembled WGS sequence"/>
</dbReference>
<organism evidence="1 2">
    <name type="scientific">Aquibacillus rhizosphaerae</name>
    <dbReference type="NCBI Taxonomy" id="3051431"/>
    <lineage>
        <taxon>Bacteria</taxon>
        <taxon>Bacillati</taxon>
        <taxon>Bacillota</taxon>
        <taxon>Bacilli</taxon>
        <taxon>Bacillales</taxon>
        <taxon>Bacillaceae</taxon>
        <taxon>Aquibacillus</taxon>
    </lineage>
</organism>
<keyword evidence="2" id="KW-1185">Reference proteome</keyword>
<proteinExistence type="predicted"/>
<dbReference type="Gene3D" id="1.10.287.1100">
    <property type="entry name" value="Sporulation inhibitor A"/>
    <property type="match status" value="1"/>
</dbReference>
<dbReference type="SUPFAM" id="SSF100985">
    <property type="entry name" value="Sporulation inhibitor Sda"/>
    <property type="match status" value="1"/>
</dbReference>
<evidence type="ECO:0000313" key="1">
    <source>
        <dbReference type="EMBL" id="MDL4841283.1"/>
    </source>
</evidence>
<sequence length="52" mass="6394">MRFSDLSNDLLIESYKKAIDLQLDQSFIKILEKEIEIRDLVIEKKYRRQMIY</sequence>